<feature type="region of interest" description="Disordered" evidence="1">
    <location>
        <begin position="25"/>
        <end position="49"/>
    </location>
</feature>
<feature type="region of interest" description="Disordered" evidence="1">
    <location>
        <begin position="99"/>
        <end position="139"/>
    </location>
</feature>
<evidence type="ECO:0000256" key="1">
    <source>
        <dbReference type="SAM" id="MobiDB-lite"/>
    </source>
</evidence>
<proteinExistence type="predicted"/>
<accession>A0A7Y9WF88</accession>
<comment type="caution">
    <text evidence="3">The sequence shown here is derived from an EMBL/GenBank/DDBJ whole genome shotgun (WGS) entry which is preliminary data.</text>
</comment>
<evidence type="ECO:0000313" key="4">
    <source>
        <dbReference type="Proteomes" id="UP000572540"/>
    </source>
</evidence>
<organism evidence="3 4">
    <name type="scientific">Paraburkholderia bryophila</name>
    <dbReference type="NCBI Taxonomy" id="420952"/>
    <lineage>
        <taxon>Bacteria</taxon>
        <taxon>Pseudomonadati</taxon>
        <taxon>Pseudomonadota</taxon>
        <taxon>Betaproteobacteria</taxon>
        <taxon>Burkholderiales</taxon>
        <taxon>Burkholderiaceae</taxon>
        <taxon>Paraburkholderia</taxon>
    </lineage>
</organism>
<evidence type="ECO:0000259" key="2">
    <source>
        <dbReference type="Pfam" id="PF07481"/>
    </source>
</evidence>
<dbReference type="EMBL" id="JACCAU010000001">
    <property type="protein sequence ID" value="NYH19168.1"/>
    <property type="molecule type" value="Genomic_DNA"/>
</dbReference>
<name>A0A7Y9WF88_9BURK</name>
<protein>
    <recommendedName>
        <fullName evidence="2">DUF1521 domain-containing protein</fullName>
    </recommendedName>
</protein>
<dbReference type="InterPro" id="IPR011086">
    <property type="entry name" value="DUF1521"/>
</dbReference>
<feature type="domain" description="DUF1521" evidence="2">
    <location>
        <begin position="130"/>
        <end position="285"/>
    </location>
</feature>
<dbReference type="RefSeq" id="WP_179705740.1">
    <property type="nucleotide sequence ID" value="NZ_JACCAU010000001.1"/>
</dbReference>
<evidence type="ECO:0000313" key="3">
    <source>
        <dbReference type="EMBL" id="NYH19168.1"/>
    </source>
</evidence>
<feature type="region of interest" description="Disordered" evidence="1">
    <location>
        <begin position="273"/>
        <end position="294"/>
    </location>
</feature>
<dbReference type="Pfam" id="PF07481">
    <property type="entry name" value="DUF1521"/>
    <property type="match status" value="1"/>
</dbReference>
<dbReference type="Proteomes" id="UP000572540">
    <property type="component" value="Unassembled WGS sequence"/>
</dbReference>
<reference evidence="3 4" key="1">
    <citation type="submission" date="2020-07" db="EMBL/GenBank/DDBJ databases">
        <title>Exploring microbial biodiversity for novel pathways involved in the catabolism of aromatic compounds derived from lignin.</title>
        <authorList>
            <person name="Elkins J."/>
        </authorList>
    </citation>
    <scope>NUCLEOTIDE SEQUENCE [LARGE SCALE GENOMIC DNA]</scope>
    <source>
        <strain evidence="3 4">H2C3B</strain>
    </source>
</reference>
<sequence>MQATLQNPSSFFPNLTQLTAQFGGASSSLSRTPAVNNGRNAPSPMSNMASGFSKSTFSVFGQNTANGQSSTFFAQGTTINRGSAANAMQASWGRNTSQAGYGDYSRGGNGTSQGRNCGCNDRSRTDQTQWSNTPVANNKTSIDLGDYKLDFSKTNSSMLLTNKKTGDATNIYGDPHIEQHANGANKTSAMFNGPMTFMLPDNTKVSVGTQAAKNNPSVSYADQVTITRGNQAYQVSGLSQQDSAALSVQKSNNGRALDAATPDGYTIVAARNGSGFIDPTTGKQPTADDFKKAA</sequence>
<dbReference type="AlphaFoldDB" id="A0A7Y9WF88"/>
<gene>
    <name evidence="3" type="ORF">GGD41_006396</name>
</gene>
<feature type="compositionally biased region" description="Polar residues" evidence="1">
    <location>
        <begin position="126"/>
        <end position="139"/>
    </location>
</feature>